<dbReference type="RefSeq" id="WP_093834607.1">
    <property type="nucleotide sequence ID" value="NZ_FOLQ01000036.1"/>
</dbReference>
<dbReference type="AlphaFoldDB" id="A0A1I2GWG0"/>
<dbReference type="STRING" id="662367.SAMN05216167_13621"/>
<sequence>MRKPDYPDTILDQDTINKLLKALQVGMIDMAYFPGLYFRTCGQIVDPDLVSKQEARQFNTIRAKIKRDTAGQVVLNRGLKIRLLNAIRVRRIDLHADFAELAFAYRAVKQDWSAITEEEKQFFLTICRRINK</sequence>
<dbReference type="EMBL" id="FOLQ01000036">
    <property type="protein sequence ID" value="SFF22045.1"/>
    <property type="molecule type" value="Genomic_DNA"/>
</dbReference>
<evidence type="ECO:0000313" key="1">
    <source>
        <dbReference type="EMBL" id="SFF22045.1"/>
    </source>
</evidence>
<reference evidence="1 2" key="1">
    <citation type="submission" date="2016-10" db="EMBL/GenBank/DDBJ databases">
        <authorList>
            <person name="de Groot N.N."/>
        </authorList>
    </citation>
    <scope>NUCLEOTIDE SEQUENCE [LARGE SCALE GENOMIC DNA]</scope>
    <source>
        <strain evidence="1 2">DSM 26130</strain>
    </source>
</reference>
<organism evidence="1 2">
    <name type="scientific">Spirosoma endophyticum</name>
    <dbReference type="NCBI Taxonomy" id="662367"/>
    <lineage>
        <taxon>Bacteria</taxon>
        <taxon>Pseudomonadati</taxon>
        <taxon>Bacteroidota</taxon>
        <taxon>Cytophagia</taxon>
        <taxon>Cytophagales</taxon>
        <taxon>Cytophagaceae</taxon>
        <taxon>Spirosoma</taxon>
    </lineage>
</organism>
<proteinExistence type="predicted"/>
<name>A0A1I2GWG0_9BACT</name>
<gene>
    <name evidence="1" type="ORF">SAMN05216167_13621</name>
</gene>
<dbReference type="Proteomes" id="UP000198598">
    <property type="component" value="Unassembled WGS sequence"/>
</dbReference>
<evidence type="ECO:0000313" key="2">
    <source>
        <dbReference type="Proteomes" id="UP000198598"/>
    </source>
</evidence>
<accession>A0A1I2GWG0</accession>
<protein>
    <submittedName>
        <fullName evidence="1">Uncharacterized protein</fullName>
    </submittedName>
</protein>
<keyword evidence="2" id="KW-1185">Reference proteome</keyword>